<dbReference type="InterPro" id="IPR015037">
    <property type="entry name" value="DUF1919"/>
</dbReference>
<comment type="caution">
    <text evidence="1">The sequence shown here is derived from an EMBL/GenBank/DDBJ whole genome shotgun (WGS) entry which is preliminary data.</text>
</comment>
<evidence type="ECO:0000313" key="1">
    <source>
        <dbReference type="EMBL" id="MWV46627.1"/>
    </source>
</evidence>
<sequence>MSTSIELIRSIELYVDFIIKKFEKFEIDQDFEDAVNTIADNYVFLYELIFKQQRFYELKLFDEFTDTLVEFIDLVNAKKMSQALYCFLERLVSRFYLVKAVVKLEEYKYSYYIKEGSRMVIVWDIHAECLGREVELHQINEIEFDYVNITSAEYNLIKTGLINIGVDDNKILPSSYPHKNPIETFSPDVYLKLRNRNFSIVSDDCWGGFVYKQLGLPYNTPFMWMYFRNKDYLKLISDLQFYLNSKLEFIDIPSFNHPVGLLQDIHIYFNHYRNKEEAEGKWKKRLQKFNWDNVYFKMSTTNEEDANEFNRILSYTEKKVSFSFEEYDYPTNIPMLGWNSEQVRNRYAGFYQYLHLHSNDYFDYVEWFNGGSNFRK</sequence>
<evidence type="ECO:0000313" key="2">
    <source>
        <dbReference type="Proteomes" id="UP000460318"/>
    </source>
</evidence>
<reference evidence="1 2" key="1">
    <citation type="submission" date="2019-12" db="EMBL/GenBank/DDBJ databases">
        <title>Paenibacillus sp. nov., an endophytic bacterium isolated from the stem of Dendrobium.</title>
        <authorList>
            <person name="Zhao R."/>
        </authorList>
    </citation>
    <scope>NUCLEOTIDE SEQUENCE [LARGE SCALE GENOMIC DNA]</scope>
    <source>
        <strain evidence="1 2">HJL G12</strain>
    </source>
</reference>
<organism evidence="1 2">
    <name type="scientific">Paenibacillus dendrobii</name>
    <dbReference type="NCBI Taxonomy" id="2691084"/>
    <lineage>
        <taxon>Bacteria</taxon>
        <taxon>Bacillati</taxon>
        <taxon>Bacillota</taxon>
        <taxon>Bacilli</taxon>
        <taxon>Bacillales</taxon>
        <taxon>Paenibacillaceae</taxon>
        <taxon>Paenibacillus</taxon>
    </lineage>
</organism>
<dbReference type="InterPro" id="IPR037226">
    <property type="entry name" value="CAC2185-like_sf"/>
</dbReference>
<accession>A0A7X3LIY0</accession>
<dbReference type="SUPFAM" id="SSF142795">
    <property type="entry name" value="CAC2185-like"/>
    <property type="match status" value="1"/>
</dbReference>
<keyword evidence="2" id="KW-1185">Reference proteome</keyword>
<gene>
    <name evidence="1" type="ORF">GRF59_23750</name>
</gene>
<dbReference type="EMBL" id="WUBI01000004">
    <property type="protein sequence ID" value="MWV46627.1"/>
    <property type="molecule type" value="Genomic_DNA"/>
</dbReference>
<dbReference type="AlphaFoldDB" id="A0A7X3LIY0"/>
<protein>
    <submittedName>
        <fullName evidence="1">DUF1919 domain-containing protein</fullName>
    </submittedName>
</protein>
<proteinExistence type="predicted"/>
<dbReference type="Pfam" id="PF08942">
    <property type="entry name" value="DUF1919"/>
    <property type="match status" value="1"/>
</dbReference>
<dbReference type="RefSeq" id="WP_160500194.1">
    <property type="nucleotide sequence ID" value="NZ_WUBI01000004.1"/>
</dbReference>
<name>A0A7X3LIY0_9BACL</name>
<dbReference type="Proteomes" id="UP000460318">
    <property type="component" value="Unassembled WGS sequence"/>
</dbReference>
<dbReference type="Gene3D" id="3.40.50.720">
    <property type="entry name" value="NAD(P)-binding Rossmann-like Domain"/>
    <property type="match status" value="1"/>
</dbReference>